<proteinExistence type="predicted"/>
<gene>
    <name evidence="1" type="ORF">B7R77_17680</name>
    <name evidence="2" type="ORF">B7R77_17955</name>
</gene>
<evidence type="ECO:0000313" key="3">
    <source>
        <dbReference type="Proteomes" id="UP000216164"/>
    </source>
</evidence>
<dbReference type="EMBL" id="NCTK01000001">
    <property type="protein sequence ID" value="OYQ14946.1"/>
    <property type="molecule type" value="Genomic_DNA"/>
</dbReference>
<comment type="caution">
    <text evidence="1">The sequence shown here is derived from an EMBL/GenBank/DDBJ whole genome shotgun (WGS) entry which is preliminary data.</text>
</comment>
<dbReference type="AlphaFoldDB" id="A0AAP7ZQQ9"/>
<evidence type="ECO:0000313" key="1">
    <source>
        <dbReference type="EMBL" id="OYQ14898.1"/>
    </source>
</evidence>
<protein>
    <submittedName>
        <fullName evidence="1">Uncharacterized protein</fullName>
    </submittedName>
</protein>
<dbReference type="RefSeq" id="WP_003270286.1">
    <property type="nucleotide sequence ID" value="NZ_NCTK01000001.1"/>
</dbReference>
<sequence>MSTLADHHDRNARMDLFAIHAPAEIPPWFAHGDDLPPLPAVLSGREALDGQPGFVDLPEEDKEHLRQWILDGTWDLASHLDEIGQAANRAIAQSQADRHNASQLRQAQHYFAWRWHYASAMLAAAPTQQQAEPPTFAELRERFCAQVARCDAAIERAESTEQQAKPAADERAAFEAWAIEQDLNITPGYPRGAQRDYAYMEATYAWRVWQGISKWRATQSGRQVTAPEGYALVPAVPTHNMLHALLNESEAAVMRDKGTSDDTRLIVLRLTGVHQRYAAMLAAAGKGGAQ</sequence>
<dbReference type="Proteomes" id="UP000216164">
    <property type="component" value="Unassembled WGS sequence"/>
</dbReference>
<accession>A0AAP7ZQQ9</accession>
<reference evidence="1 3" key="1">
    <citation type="submission" date="2017-04" db="EMBL/GenBank/DDBJ databases">
        <title>Genome Announcement: Closed genomes of Ralstonia solanacearum strains K60, UW551, and UW700.</title>
        <authorList>
            <person name="Hayes M."/>
            <person name="Macintyre A.M."/>
            <person name="Allen C."/>
        </authorList>
    </citation>
    <scope>NUCLEOTIDE SEQUENCE [LARGE SCALE GENOMIC DNA]</scope>
    <source>
        <strain evidence="1 3">UW25</strain>
    </source>
</reference>
<dbReference type="EMBL" id="NCTK01000001">
    <property type="protein sequence ID" value="OYQ14898.1"/>
    <property type="molecule type" value="Genomic_DNA"/>
</dbReference>
<name>A0AAP7ZQQ9_RALSL</name>
<organism evidence="1 3">
    <name type="scientific">Ralstonia solanacearum K60</name>
    <dbReference type="NCBI Taxonomy" id="1091042"/>
    <lineage>
        <taxon>Bacteria</taxon>
        <taxon>Pseudomonadati</taxon>
        <taxon>Pseudomonadota</taxon>
        <taxon>Betaproteobacteria</taxon>
        <taxon>Burkholderiales</taxon>
        <taxon>Burkholderiaceae</taxon>
        <taxon>Ralstonia</taxon>
        <taxon>Ralstonia solanacearum species complex</taxon>
    </lineage>
</organism>
<evidence type="ECO:0000313" key="2">
    <source>
        <dbReference type="EMBL" id="OYQ14946.1"/>
    </source>
</evidence>